<dbReference type="EMBL" id="SEYY01001199">
    <property type="protein sequence ID" value="KAB7505526.1"/>
    <property type="molecule type" value="Genomic_DNA"/>
</dbReference>
<feature type="region of interest" description="Disordered" evidence="1">
    <location>
        <begin position="41"/>
        <end position="61"/>
    </location>
</feature>
<evidence type="ECO:0000256" key="1">
    <source>
        <dbReference type="SAM" id="MobiDB-lite"/>
    </source>
</evidence>
<gene>
    <name evidence="2" type="ORF">Anas_01636</name>
</gene>
<sequence length="188" mass="21019">IPSKTISESSNFDQLIRVQQPEGCAEPGDVIEVDMTLLDQFGEGGMNHGPSEGDKRAPLGDEDENAITKIGQDLVTSWARYRWGVFGGLNPNWPNKSNSVEEVKDLSRNWTSNCVNETRNCSSEEITNFATSKSQTYSNAEPDEDFDNRQASSLPKVCLGNYRKPQGFFGNFGNCNTSQFRSFRNFKK</sequence>
<dbReference type="Proteomes" id="UP000326759">
    <property type="component" value="Unassembled WGS sequence"/>
</dbReference>
<comment type="caution">
    <text evidence="2">The sequence shown here is derived from an EMBL/GenBank/DDBJ whole genome shotgun (WGS) entry which is preliminary data.</text>
</comment>
<dbReference type="AlphaFoldDB" id="A0A5N5TFU4"/>
<accession>A0A5N5TFU4</accession>
<name>A0A5N5TFU4_9CRUS</name>
<reference evidence="2 3" key="1">
    <citation type="journal article" date="2019" name="PLoS Biol.">
        <title>Sex chromosomes control vertical transmission of feminizing Wolbachia symbionts in an isopod.</title>
        <authorList>
            <person name="Becking T."/>
            <person name="Chebbi M.A."/>
            <person name="Giraud I."/>
            <person name="Moumen B."/>
            <person name="Laverre T."/>
            <person name="Caubet Y."/>
            <person name="Peccoud J."/>
            <person name="Gilbert C."/>
            <person name="Cordaux R."/>
        </authorList>
    </citation>
    <scope>NUCLEOTIDE SEQUENCE [LARGE SCALE GENOMIC DNA]</scope>
    <source>
        <strain evidence="2">ANa2</strain>
        <tissue evidence="2">Whole body excluding digestive tract and cuticle</tissue>
    </source>
</reference>
<protein>
    <submittedName>
        <fullName evidence="2">Uncharacterized protein</fullName>
    </submittedName>
</protein>
<organism evidence="2 3">
    <name type="scientific">Armadillidium nasatum</name>
    <dbReference type="NCBI Taxonomy" id="96803"/>
    <lineage>
        <taxon>Eukaryota</taxon>
        <taxon>Metazoa</taxon>
        <taxon>Ecdysozoa</taxon>
        <taxon>Arthropoda</taxon>
        <taxon>Crustacea</taxon>
        <taxon>Multicrustacea</taxon>
        <taxon>Malacostraca</taxon>
        <taxon>Eumalacostraca</taxon>
        <taxon>Peracarida</taxon>
        <taxon>Isopoda</taxon>
        <taxon>Oniscidea</taxon>
        <taxon>Crinocheta</taxon>
        <taxon>Armadillidiidae</taxon>
        <taxon>Armadillidium</taxon>
    </lineage>
</organism>
<evidence type="ECO:0000313" key="3">
    <source>
        <dbReference type="Proteomes" id="UP000326759"/>
    </source>
</evidence>
<keyword evidence="3" id="KW-1185">Reference proteome</keyword>
<proteinExistence type="predicted"/>
<feature type="non-terminal residue" evidence="2">
    <location>
        <position position="1"/>
    </location>
</feature>
<evidence type="ECO:0000313" key="2">
    <source>
        <dbReference type="EMBL" id="KAB7505526.1"/>
    </source>
</evidence>